<dbReference type="HAMAP" id="MF_00753">
    <property type="entry name" value="Glycerol3P_GlpB"/>
    <property type="match status" value="1"/>
</dbReference>
<proteinExistence type="inferred from homology"/>
<dbReference type="InterPro" id="IPR009158">
    <property type="entry name" value="G3P_DH_GlpB_su"/>
</dbReference>
<dbReference type="SUPFAM" id="SSF51905">
    <property type="entry name" value="FAD/NAD(P)-binding domain"/>
    <property type="match status" value="1"/>
</dbReference>
<dbReference type="NCBIfam" id="TIGR03378">
    <property type="entry name" value="glycerol3P_GlpB"/>
    <property type="match status" value="1"/>
</dbReference>
<dbReference type="Proteomes" id="UP000028653">
    <property type="component" value="Unassembled WGS sequence"/>
</dbReference>
<keyword evidence="2 5" id="KW-0285">Flavoprotein</keyword>
<dbReference type="NCBIfam" id="NF003720">
    <property type="entry name" value="PRK05329.1-3"/>
    <property type="match status" value="1"/>
</dbReference>
<comment type="cofactor">
    <cofactor evidence="5">
        <name>FMN</name>
        <dbReference type="ChEBI" id="CHEBI:58210"/>
    </cofactor>
</comment>
<comment type="subunit">
    <text evidence="5">Composed of a catalytic GlpA/B dimer and of membrane bound GlpC.</text>
</comment>
<evidence type="ECO:0000256" key="4">
    <source>
        <dbReference type="ARBA" id="ARBA00023002"/>
    </source>
</evidence>
<evidence type="ECO:0000313" key="7">
    <source>
        <dbReference type="EMBL" id="KFC82756.1"/>
    </source>
</evidence>
<dbReference type="PIRSF" id="PIRSF000141">
    <property type="entry name" value="Anaerobic_G3P_dh"/>
    <property type="match status" value="1"/>
</dbReference>
<dbReference type="RefSeq" id="WP_034494075.1">
    <property type="nucleotide sequence ID" value="NZ_JMPI01000022.1"/>
</dbReference>
<comment type="catalytic activity">
    <reaction evidence="5">
        <text>a quinone + sn-glycerol 3-phosphate = dihydroxyacetone phosphate + a quinol</text>
        <dbReference type="Rhea" id="RHEA:18977"/>
        <dbReference type="ChEBI" id="CHEBI:24646"/>
        <dbReference type="ChEBI" id="CHEBI:57597"/>
        <dbReference type="ChEBI" id="CHEBI:57642"/>
        <dbReference type="ChEBI" id="CHEBI:132124"/>
        <dbReference type="EC" id="1.1.5.3"/>
    </reaction>
</comment>
<dbReference type="STRING" id="1006004.GBAG_1125"/>
<dbReference type="NCBIfam" id="NF003718">
    <property type="entry name" value="PRK05329.1-1"/>
    <property type="match status" value="1"/>
</dbReference>
<dbReference type="eggNOG" id="COG3075">
    <property type="taxonomic scope" value="Bacteria"/>
</dbReference>
<sequence>MKFDSLIIGGGLAGLVCGIRLAEVGLHCAIVSRGQSALHFSSGSLDLLAQLPDGSPVNSPLSALEALKQQAPEHPYSLMGADNVCRYAAESEALLARCNITLTGSYQQNHQRITPLGTQRATWLSPEEIPVAPLAWQRITVVGIAGFLDFQPELVAGSLADNNIEVQVAELTLPALDTLRNNPSEFRAANIARVLDMQEQQRLLIEELKALANNTDALFLPACLGSENSLAWQNISRQLSCPLHLLPTLPPSVLGMRMSQQLRRRFQQLGGIIMPGDAVVNTEVENHNVRALFTRNHGEVPLRARHVVLASGSFFSNGLQAKFDGIREAIFGLDVRAPTQREGWSKEDFFSPQPYLQAGVIVDEHFHPSRDGQRIENLFAIGSVLAGFDPIEQGCGAGVSMMGALHVARQILETQGRNQ</sequence>
<comment type="pathway">
    <text evidence="5">Polyol metabolism; glycerol degradation via glycerol kinase pathway; glycerone phosphate from sn-glycerol 3-phosphate (anaerobic route): step 1/1.</text>
</comment>
<reference evidence="7 8" key="1">
    <citation type="submission" date="2014-05" db="EMBL/GenBank/DDBJ databases">
        <title>ATOL: Assembling a taxonomically balanced genome-scale reconstruction of the evolutionary history of the Enterobacteriaceae.</title>
        <authorList>
            <person name="Plunkett G.III."/>
            <person name="Neeno-Eckwall E.C."/>
            <person name="Glasner J.D."/>
            <person name="Perna N.T."/>
        </authorList>
    </citation>
    <scope>NUCLEOTIDE SEQUENCE [LARGE SCALE GENOMIC DNA]</scope>
    <source>
        <strain evidence="7 8">ATCC 33320</strain>
    </source>
</reference>
<evidence type="ECO:0000313" key="8">
    <source>
        <dbReference type="Proteomes" id="UP000028653"/>
    </source>
</evidence>
<accession>A0A085GGB1</accession>
<gene>
    <name evidence="5 7" type="primary">glpB</name>
    <name evidence="7" type="ORF">GBAG_1125</name>
</gene>
<evidence type="ECO:0000256" key="3">
    <source>
        <dbReference type="ARBA" id="ARBA00022643"/>
    </source>
</evidence>
<dbReference type="GO" id="GO:0019563">
    <property type="term" value="P:glycerol catabolic process"/>
    <property type="evidence" value="ECO:0007669"/>
    <property type="project" value="UniProtKB-UniRule"/>
</dbReference>
<dbReference type="NCBIfam" id="NF003721">
    <property type="entry name" value="PRK05329.1-4"/>
    <property type="match status" value="1"/>
</dbReference>
<dbReference type="UniPathway" id="UPA00618">
    <property type="reaction ID" value="UER00673"/>
</dbReference>
<evidence type="ECO:0000256" key="2">
    <source>
        <dbReference type="ARBA" id="ARBA00022630"/>
    </source>
</evidence>
<comment type="similarity">
    <text evidence="1">Belongs to the carotenoid/retinoid oxidoreductase family.</text>
</comment>
<dbReference type="NCBIfam" id="NF003719">
    <property type="entry name" value="PRK05329.1-2"/>
    <property type="match status" value="1"/>
</dbReference>
<dbReference type="AlphaFoldDB" id="A0A085GGB1"/>
<keyword evidence="8" id="KW-1185">Reference proteome</keyword>
<keyword evidence="4 5" id="KW-0560">Oxidoreductase</keyword>
<dbReference type="GO" id="GO:0004368">
    <property type="term" value="F:glycerol-3-phosphate dehydrogenase (quinone) activity"/>
    <property type="evidence" value="ECO:0007669"/>
    <property type="project" value="UniProtKB-UniRule"/>
</dbReference>
<evidence type="ECO:0000259" key="6">
    <source>
        <dbReference type="Pfam" id="PF00890"/>
    </source>
</evidence>
<name>A0A085GGB1_9ENTR</name>
<feature type="domain" description="FAD-dependent oxidoreductase 2 FAD-binding" evidence="6">
    <location>
        <begin position="4"/>
        <end position="399"/>
    </location>
</feature>
<organism evidence="7 8">
    <name type="scientific">Buttiauxella agrestis ATCC 33320</name>
    <dbReference type="NCBI Taxonomy" id="1006004"/>
    <lineage>
        <taxon>Bacteria</taxon>
        <taxon>Pseudomonadati</taxon>
        <taxon>Pseudomonadota</taxon>
        <taxon>Gammaproteobacteria</taxon>
        <taxon>Enterobacterales</taxon>
        <taxon>Enterobacteriaceae</taxon>
        <taxon>Buttiauxella</taxon>
    </lineage>
</organism>
<dbReference type="EC" id="1.1.5.3" evidence="5"/>
<comment type="caution">
    <text evidence="7">The sequence shown here is derived from an EMBL/GenBank/DDBJ whole genome shotgun (WGS) entry which is preliminary data.</text>
</comment>
<protein>
    <recommendedName>
        <fullName evidence="5">Anaerobic glycerol-3-phosphate dehydrogenase subunit B</fullName>
        <shortName evidence="5">Anaerobic G-3-P dehydrogenase subunit B</shortName>
        <shortName evidence="5">Anaerobic G3Pdhase B</shortName>
        <ecNumber evidence="5">1.1.5.3</ecNumber>
    </recommendedName>
</protein>
<comment type="function">
    <text evidence="5">Conversion of glycerol 3-phosphate to dihydroxyacetone. Uses fumarate or nitrate as electron acceptor.</text>
</comment>
<dbReference type="PANTHER" id="PTHR43734:SF7">
    <property type="entry name" value="4,4'-DIAPONEUROSPORENE OXYGENASE"/>
    <property type="match status" value="1"/>
</dbReference>
<dbReference type="GO" id="GO:0009331">
    <property type="term" value="C:glycerol-3-phosphate dehydrogenase (FAD) complex"/>
    <property type="evidence" value="ECO:0007669"/>
    <property type="project" value="InterPro"/>
</dbReference>
<dbReference type="PANTHER" id="PTHR43734">
    <property type="entry name" value="PHYTOENE DESATURASE"/>
    <property type="match status" value="1"/>
</dbReference>
<dbReference type="InterPro" id="IPR036188">
    <property type="entry name" value="FAD/NAD-bd_sf"/>
</dbReference>
<evidence type="ECO:0000256" key="1">
    <source>
        <dbReference type="ARBA" id="ARBA00006046"/>
    </source>
</evidence>
<dbReference type="Gene3D" id="3.50.50.60">
    <property type="entry name" value="FAD/NAD(P)-binding domain"/>
    <property type="match status" value="1"/>
</dbReference>
<keyword evidence="3 5" id="KW-0288">FMN</keyword>
<dbReference type="OrthoDB" id="6395323at2"/>
<dbReference type="InterPro" id="IPR003953">
    <property type="entry name" value="FAD-dep_OxRdtase_2_FAD-bd"/>
</dbReference>
<evidence type="ECO:0000256" key="5">
    <source>
        <dbReference type="HAMAP-Rule" id="MF_00753"/>
    </source>
</evidence>
<comment type="similarity">
    <text evidence="5">Belongs to the anaerobic G-3-P dehydrogenase subunit B family.</text>
</comment>
<dbReference type="EMBL" id="JMPI01000022">
    <property type="protein sequence ID" value="KFC82756.1"/>
    <property type="molecule type" value="Genomic_DNA"/>
</dbReference>
<dbReference type="Pfam" id="PF00890">
    <property type="entry name" value="FAD_binding_2"/>
    <property type="match status" value="1"/>
</dbReference>